<sequence>MEVNFVDRTTWLNARKVLLDQEKAFTKERDKLSEARRALPMVEVTEDYVFETADGKKTLSELFGPHPQLLVYHFMFGETWEEGCPSCSFWADNYERLDVHLAARDTALISTSNAPIDTLIEYQKRFGWSFTWASTAGNSFSRDFGVTFPGKEVSNGNGYNYKETTFAEELPGVSAFLKLNDGRIGHSYSTYGRGLDILNMAYNLLDLTPMGRHEDDLPYPMSWVRRRDQYGQ</sequence>
<dbReference type="SUPFAM" id="SSF52833">
    <property type="entry name" value="Thioredoxin-like"/>
    <property type="match status" value="1"/>
</dbReference>
<dbReference type="AlphaFoldDB" id="A0A0M7A197"/>
<organism evidence="1 2">
    <name type="scientific">Roseibium alexandrii</name>
    <dbReference type="NCBI Taxonomy" id="388408"/>
    <lineage>
        <taxon>Bacteria</taxon>
        <taxon>Pseudomonadati</taxon>
        <taxon>Pseudomonadota</taxon>
        <taxon>Alphaproteobacteria</taxon>
        <taxon>Hyphomicrobiales</taxon>
        <taxon>Stappiaceae</taxon>
        <taxon>Roseibium</taxon>
    </lineage>
</organism>
<dbReference type="Proteomes" id="UP000053235">
    <property type="component" value="Unassembled WGS sequence"/>
</dbReference>
<dbReference type="STRING" id="388408.LAX5112_01610"/>
<dbReference type="OrthoDB" id="7331188at2"/>
<dbReference type="EMBL" id="CXWD01000005">
    <property type="protein sequence ID" value="CTQ68030.1"/>
    <property type="molecule type" value="Genomic_DNA"/>
</dbReference>
<proteinExistence type="predicted"/>
<evidence type="ECO:0000313" key="1">
    <source>
        <dbReference type="EMBL" id="CTQ68030.1"/>
    </source>
</evidence>
<dbReference type="InterPro" id="IPR010296">
    <property type="entry name" value="DUF899_thioredox"/>
</dbReference>
<dbReference type="InterPro" id="IPR036249">
    <property type="entry name" value="Thioredoxin-like_sf"/>
</dbReference>
<protein>
    <recommendedName>
        <fullName evidence="3">Dithiol-disulfide oxidoreductase (DUF899 family)</fullName>
    </recommendedName>
</protein>
<dbReference type="RefSeq" id="WP_055671389.1">
    <property type="nucleotide sequence ID" value="NZ_CXWD01000005.1"/>
</dbReference>
<name>A0A0M7A197_9HYPH</name>
<dbReference type="Pfam" id="PF05988">
    <property type="entry name" value="DUF899"/>
    <property type="match status" value="1"/>
</dbReference>
<evidence type="ECO:0008006" key="3">
    <source>
        <dbReference type="Google" id="ProtNLM"/>
    </source>
</evidence>
<accession>A0A0M7A197</accession>
<gene>
    <name evidence="1" type="ORF">LAX5112_01610</name>
</gene>
<evidence type="ECO:0000313" key="2">
    <source>
        <dbReference type="Proteomes" id="UP000053235"/>
    </source>
</evidence>
<keyword evidence="2" id="KW-1185">Reference proteome</keyword>
<dbReference type="Gene3D" id="3.40.30.10">
    <property type="entry name" value="Glutaredoxin"/>
    <property type="match status" value="1"/>
</dbReference>
<reference evidence="2" key="1">
    <citation type="submission" date="2015-07" db="EMBL/GenBank/DDBJ databases">
        <authorList>
            <person name="Rodrigo-Torres Lidia"/>
            <person name="Arahal R.David."/>
        </authorList>
    </citation>
    <scope>NUCLEOTIDE SEQUENCE [LARGE SCALE GENOMIC DNA]</scope>
    <source>
        <strain evidence="2">CECT 5112</strain>
    </source>
</reference>